<proteinExistence type="predicted"/>
<protein>
    <submittedName>
        <fullName evidence="1">Uncharacterized protein</fullName>
    </submittedName>
</protein>
<organism evidence="1 2">
    <name type="scientific">Ficus carica</name>
    <name type="common">Common fig</name>
    <dbReference type="NCBI Taxonomy" id="3494"/>
    <lineage>
        <taxon>Eukaryota</taxon>
        <taxon>Viridiplantae</taxon>
        <taxon>Streptophyta</taxon>
        <taxon>Embryophyta</taxon>
        <taxon>Tracheophyta</taxon>
        <taxon>Spermatophyta</taxon>
        <taxon>Magnoliopsida</taxon>
        <taxon>eudicotyledons</taxon>
        <taxon>Gunneridae</taxon>
        <taxon>Pentapetalae</taxon>
        <taxon>rosids</taxon>
        <taxon>fabids</taxon>
        <taxon>Rosales</taxon>
        <taxon>Moraceae</taxon>
        <taxon>Ficeae</taxon>
        <taxon>Ficus</taxon>
    </lineage>
</organism>
<accession>A0AA87ZUC4</accession>
<keyword evidence="2" id="KW-1185">Reference proteome</keyword>
<dbReference type="AlphaFoldDB" id="A0AA87ZUC4"/>
<evidence type="ECO:0000313" key="1">
    <source>
        <dbReference type="EMBL" id="GMN40577.1"/>
    </source>
</evidence>
<name>A0AA87ZUC4_FICCA</name>
<evidence type="ECO:0000313" key="2">
    <source>
        <dbReference type="Proteomes" id="UP001187192"/>
    </source>
</evidence>
<sequence>MCTSFKYCRNRFRADLASGFGRFGGFFVNFDRNLSRILRNLDFRVCCGGRLGNEEGESEFTLRQKVRSLRRRESLWKFHVGESLVALNLKLKCLDLARTWIVHGC</sequence>
<dbReference type="EMBL" id="BTGU01000011">
    <property type="protein sequence ID" value="GMN40577.1"/>
    <property type="molecule type" value="Genomic_DNA"/>
</dbReference>
<dbReference type="Proteomes" id="UP001187192">
    <property type="component" value="Unassembled WGS sequence"/>
</dbReference>
<gene>
    <name evidence="1" type="ORF">TIFTF001_009809</name>
</gene>
<comment type="caution">
    <text evidence="1">The sequence shown here is derived from an EMBL/GenBank/DDBJ whole genome shotgun (WGS) entry which is preliminary data.</text>
</comment>
<reference evidence="1" key="1">
    <citation type="submission" date="2023-07" db="EMBL/GenBank/DDBJ databases">
        <title>draft genome sequence of fig (Ficus carica).</title>
        <authorList>
            <person name="Takahashi T."/>
            <person name="Nishimura K."/>
        </authorList>
    </citation>
    <scope>NUCLEOTIDE SEQUENCE</scope>
</reference>